<dbReference type="InterPro" id="IPR036689">
    <property type="entry name" value="ESAT-6-like_sf"/>
</dbReference>
<dbReference type="SUPFAM" id="SSF140453">
    <property type="entry name" value="EsxAB dimer-like"/>
    <property type="match status" value="1"/>
</dbReference>
<evidence type="ECO:0000313" key="2">
    <source>
        <dbReference type="Proteomes" id="UP000481109"/>
    </source>
</evidence>
<sequence>MKFDMGASVLSNLRSQSQGSSDDLGSLIRQLIAAAQPLEGRFNGSGKAAFDAFKNNSDEITAALNGSLSAILGGQSGMDSSFATGDQESADNARSNMAAANFDAARFGGR</sequence>
<keyword evidence="2" id="KW-1185">Reference proteome</keyword>
<dbReference type="Proteomes" id="UP000481109">
    <property type="component" value="Unassembled WGS sequence"/>
</dbReference>
<organism evidence="1 2">
    <name type="scientific">Streptomyces mesophilus</name>
    <dbReference type="NCBI Taxonomy" id="1775132"/>
    <lineage>
        <taxon>Bacteria</taxon>
        <taxon>Bacillati</taxon>
        <taxon>Actinomycetota</taxon>
        <taxon>Actinomycetes</taxon>
        <taxon>Kitasatosporales</taxon>
        <taxon>Streptomycetaceae</taxon>
        <taxon>Streptomyces</taxon>
    </lineage>
</organism>
<evidence type="ECO:0000313" key="1">
    <source>
        <dbReference type="EMBL" id="NGO81868.1"/>
    </source>
</evidence>
<protein>
    <submittedName>
        <fullName evidence="1">Uncharacterized protein</fullName>
    </submittedName>
</protein>
<comment type="caution">
    <text evidence="1">The sequence shown here is derived from an EMBL/GenBank/DDBJ whole genome shotgun (WGS) entry which is preliminary data.</text>
</comment>
<proteinExistence type="predicted"/>
<gene>
    <name evidence="1" type="ORF">G6045_40425</name>
</gene>
<dbReference type="RefSeq" id="WP_165337240.1">
    <property type="nucleotide sequence ID" value="NZ_JAAKZW010000445.1"/>
</dbReference>
<dbReference type="EMBL" id="JAAKZW010000445">
    <property type="protein sequence ID" value="NGO81868.1"/>
    <property type="molecule type" value="Genomic_DNA"/>
</dbReference>
<accession>A0A6G4XWP3</accession>
<dbReference type="AlphaFoldDB" id="A0A6G4XWP3"/>
<reference evidence="1 2" key="1">
    <citation type="submission" date="2020-02" db="EMBL/GenBank/DDBJ databases">
        <title>Whole-genome analyses of novel actinobacteria.</title>
        <authorList>
            <person name="Sahin N."/>
            <person name="Tokatli A."/>
        </authorList>
    </citation>
    <scope>NUCLEOTIDE SEQUENCE [LARGE SCALE GENOMIC DNA]</scope>
    <source>
        <strain evidence="1 2">YC504</strain>
    </source>
</reference>
<name>A0A6G4XWP3_9ACTN</name>